<dbReference type="GO" id="GO:0005886">
    <property type="term" value="C:plasma membrane"/>
    <property type="evidence" value="ECO:0007669"/>
    <property type="project" value="UniProtKB-SubCell"/>
</dbReference>
<dbReference type="SMART" id="SM00448">
    <property type="entry name" value="REC"/>
    <property type="match status" value="1"/>
</dbReference>
<evidence type="ECO:0000256" key="7">
    <source>
        <dbReference type="ARBA" id="ARBA00022692"/>
    </source>
</evidence>
<evidence type="ECO:0000256" key="5">
    <source>
        <dbReference type="ARBA" id="ARBA00022553"/>
    </source>
</evidence>
<feature type="domain" description="Histidine kinase" evidence="16">
    <location>
        <begin position="513"/>
        <end position="723"/>
    </location>
</feature>
<evidence type="ECO:0000313" key="21">
    <source>
        <dbReference type="EMBL" id="BDU76925.1"/>
    </source>
</evidence>
<dbReference type="SUPFAM" id="SSF158472">
    <property type="entry name" value="HAMP domain-like"/>
    <property type="match status" value="1"/>
</dbReference>
<dbReference type="PANTHER" id="PTHR43065:SF42">
    <property type="entry name" value="TWO-COMPONENT SENSOR PPRA"/>
    <property type="match status" value="1"/>
</dbReference>
<feature type="modified residue" description="4-aspartylphosphate" evidence="14">
    <location>
        <position position="795"/>
    </location>
</feature>
<dbReference type="PROSITE" id="PS50113">
    <property type="entry name" value="PAC"/>
    <property type="match status" value="1"/>
</dbReference>
<keyword evidence="7" id="KW-0812">Transmembrane</keyword>
<keyword evidence="5 14" id="KW-0597">Phosphoprotein</keyword>
<dbReference type="Proteomes" id="UP001228113">
    <property type="component" value="Chromosome"/>
</dbReference>
<dbReference type="InterPro" id="IPR000700">
    <property type="entry name" value="PAS-assoc_C"/>
</dbReference>
<evidence type="ECO:0000313" key="22">
    <source>
        <dbReference type="Proteomes" id="UP001228113"/>
    </source>
</evidence>
<dbReference type="EC" id="2.7.13.3" evidence="3"/>
<keyword evidence="22" id="KW-1185">Reference proteome</keyword>
<dbReference type="Gene3D" id="3.30.450.20">
    <property type="entry name" value="PAS domain"/>
    <property type="match status" value="3"/>
</dbReference>
<dbReference type="Gene3D" id="6.10.340.10">
    <property type="match status" value="1"/>
</dbReference>
<gene>
    <name evidence="21" type="ORF">METESE_18830</name>
</gene>
<dbReference type="GO" id="GO:0000155">
    <property type="term" value="F:phosphorelay sensor kinase activity"/>
    <property type="evidence" value="ECO:0007669"/>
    <property type="project" value="InterPro"/>
</dbReference>
<dbReference type="SUPFAM" id="SSF103190">
    <property type="entry name" value="Sensory domain-like"/>
    <property type="match status" value="1"/>
</dbReference>
<dbReference type="SMART" id="SM00091">
    <property type="entry name" value="PAS"/>
    <property type="match status" value="1"/>
</dbReference>
<feature type="domain" description="HAMP" evidence="20">
    <location>
        <begin position="302"/>
        <end position="355"/>
    </location>
</feature>
<evidence type="ECO:0000256" key="1">
    <source>
        <dbReference type="ARBA" id="ARBA00000085"/>
    </source>
</evidence>
<dbReference type="PROSITE" id="PS50885">
    <property type="entry name" value="HAMP"/>
    <property type="match status" value="1"/>
</dbReference>
<keyword evidence="4" id="KW-1003">Cell membrane</keyword>
<keyword evidence="11" id="KW-1133">Transmembrane helix</keyword>
<dbReference type="Gene3D" id="1.10.287.130">
    <property type="match status" value="1"/>
</dbReference>
<dbReference type="SMART" id="SM00388">
    <property type="entry name" value="HisKA"/>
    <property type="match status" value="1"/>
</dbReference>
<dbReference type="Pfam" id="PF00672">
    <property type="entry name" value="HAMP"/>
    <property type="match status" value="1"/>
</dbReference>
<dbReference type="EMBL" id="AP027081">
    <property type="protein sequence ID" value="BDU76925.1"/>
    <property type="molecule type" value="Genomic_DNA"/>
</dbReference>
<dbReference type="AlphaFoldDB" id="A0AA48KDC2"/>
<dbReference type="InterPro" id="IPR036097">
    <property type="entry name" value="HisK_dim/P_sf"/>
</dbReference>
<organism evidence="21 22">
    <name type="scientific">Mesoterricola sediminis</name>
    <dbReference type="NCBI Taxonomy" id="2927980"/>
    <lineage>
        <taxon>Bacteria</taxon>
        <taxon>Pseudomonadati</taxon>
        <taxon>Acidobacteriota</taxon>
        <taxon>Holophagae</taxon>
        <taxon>Holophagales</taxon>
        <taxon>Holophagaceae</taxon>
        <taxon>Mesoterricola</taxon>
    </lineage>
</organism>
<dbReference type="RefSeq" id="WP_316411573.1">
    <property type="nucleotide sequence ID" value="NZ_AP027081.1"/>
</dbReference>
<keyword evidence="6" id="KW-0808">Transferase</keyword>
<dbReference type="InterPro" id="IPR000014">
    <property type="entry name" value="PAS"/>
</dbReference>
<dbReference type="NCBIfam" id="TIGR00229">
    <property type="entry name" value="sensory_box"/>
    <property type="match status" value="1"/>
</dbReference>
<dbReference type="InterPro" id="IPR003660">
    <property type="entry name" value="HAMP_dom"/>
</dbReference>
<dbReference type="InterPro" id="IPR033479">
    <property type="entry name" value="dCache_1"/>
</dbReference>
<evidence type="ECO:0000259" key="18">
    <source>
        <dbReference type="PROSITE" id="PS50112"/>
    </source>
</evidence>
<dbReference type="SMART" id="SM00086">
    <property type="entry name" value="PAC"/>
    <property type="match status" value="1"/>
</dbReference>
<evidence type="ECO:0000256" key="6">
    <source>
        <dbReference type="ARBA" id="ARBA00022679"/>
    </source>
</evidence>
<name>A0AA48KDC2_9BACT</name>
<dbReference type="Gene3D" id="3.40.50.2300">
    <property type="match status" value="1"/>
</dbReference>
<dbReference type="Pfam" id="PF02743">
    <property type="entry name" value="dCache_1"/>
    <property type="match status" value="1"/>
</dbReference>
<keyword evidence="10" id="KW-0067">ATP-binding</keyword>
<evidence type="ECO:0000256" key="14">
    <source>
        <dbReference type="PROSITE-ProRule" id="PRU00169"/>
    </source>
</evidence>
<dbReference type="CDD" id="cd00130">
    <property type="entry name" value="PAS"/>
    <property type="match status" value="1"/>
</dbReference>
<evidence type="ECO:0000256" key="10">
    <source>
        <dbReference type="ARBA" id="ARBA00022840"/>
    </source>
</evidence>
<dbReference type="InterPro" id="IPR004358">
    <property type="entry name" value="Sig_transdc_His_kin-like_C"/>
</dbReference>
<comment type="subcellular location">
    <subcellularLocation>
        <location evidence="2">Cell membrane</location>
        <topology evidence="2">Multi-pass membrane protein</topology>
    </subcellularLocation>
</comment>
<evidence type="ECO:0000256" key="11">
    <source>
        <dbReference type="ARBA" id="ARBA00022989"/>
    </source>
</evidence>
<dbReference type="SUPFAM" id="SSF47384">
    <property type="entry name" value="Homodimeric domain of signal transducing histidine kinase"/>
    <property type="match status" value="1"/>
</dbReference>
<feature type="coiled-coil region" evidence="15">
    <location>
        <begin position="350"/>
        <end position="377"/>
    </location>
</feature>
<dbReference type="SUPFAM" id="SSF52172">
    <property type="entry name" value="CheY-like"/>
    <property type="match status" value="1"/>
</dbReference>
<evidence type="ECO:0000256" key="9">
    <source>
        <dbReference type="ARBA" id="ARBA00022777"/>
    </source>
</evidence>
<dbReference type="InterPro" id="IPR005467">
    <property type="entry name" value="His_kinase_dom"/>
</dbReference>
<dbReference type="InterPro" id="IPR011006">
    <property type="entry name" value="CheY-like_superfamily"/>
</dbReference>
<evidence type="ECO:0000256" key="8">
    <source>
        <dbReference type="ARBA" id="ARBA00022741"/>
    </source>
</evidence>
<dbReference type="PRINTS" id="PR00344">
    <property type="entry name" value="BCTRLSENSOR"/>
</dbReference>
<evidence type="ECO:0000259" key="16">
    <source>
        <dbReference type="PROSITE" id="PS50109"/>
    </source>
</evidence>
<evidence type="ECO:0000259" key="20">
    <source>
        <dbReference type="PROSITE" id="PS50885"/>
    </source>
</evidence>
<evidence type="ECO:0000256" key="4">
    <source>
        <dbReference type="ARBA" id="ARBA00022475"/>
    </source>
</evidence>
<dbReference type="CDD" id="cd00156">
    <property type="entry name" value="REC"/>
    <property type="match status" value="1"/>
</dbReference>
<evidence type="ECO:0000259" key="19">
    <source>
        <dbReference type="PROSITE" id="PS50113"/>
    </source>
</evidence>
<feature type="domain" description="PAS" evidence="18">
    <location>
        <begin position="367"/>
        <end position="412"/>
    </location>
</feature>
<dbReference type="PANTHER" id="PTHR43065">
    <property type="entry name" value="SENSOR HISTIDINE KINASE"/>
    <property type="match status" value="1"/>
</dbReference>
<keyword evidence="9" id="KW-0418">Kinase</keyword>
<evidence type="ECO:0000256" key="13">
    <source>
        <dbReference type="ARBA" id="ARBA00023136"/>
    </source>
</evidence>
<dbReference type="InterPro" id="IPR029151">
    <property type="entry name" value="Sensor-like_sf"/>
</dbReference>
<evidence type="ECO:0000256" key="12">
    <source>
        <dbReference type="ARBA" id="ARBA00023012"/>
    </source>
</evidence>
<dbReference type="Pfam" id="PF00072">
    <property type="entry name" value="Response_reg"/>
    <property type="match status" value="1"/>
</dbReference>
<dbReference type="PROSITE" id="PS50112">
    <property type="entry name" value="PAS"/>
    <property type="match status" value="1"/>
</dbReference>
<feature type="domain" description="Response regulatory" evidence="17">
    <location>
        <begin position="746"/>
        <end position="860"/>
    </location>
</feature>
<dbReference type="Pfam" id="PF13426">
    <property type="entry name" value="PAS_9"/>
    <property type="match status" value="1"/>
</dbReference>
<dbReference type="SMART" id="SM00304">
    <property type="entry name" value="HAMP"/>
    <property type="match status" value="1"/>
</dbReference>
<dbReference type="InterPro" id="IPR003594">
    <property type="entry name" value="HATPase_dom"/>
</dbReference>
<keyword evidence="15" id="KW-0175">Coiled coil</keyword>
<dbReference type="SUPFAM" id="SSF55785">
    <property type="entry name" value="PYP-like sensor domain (PAS domain)"/>
    <property type="match status" value="1"/>
</dbReference>
<dbReference type="PROSITE" id="PS50110">
    <property type="entry name" value="RESPONSE_REGULATORY"/>
    <property type="match status" value="1"/>
</dbReference>
<protein>
    <recommendedName>
        <fullName evidence="3">histidine kinase</fullName>
        <ecNumber evidence="3">2.7.13.3</ecNumber>
    </recommendedName>
</protein>
<evidence type="ECO:0000256" key="3">
    <source>
        <dbReference type="ARBA" id="ARBA00012438"/>
    </source>
</evidence>
<evidence type="ECO:0000259" key="17">
    <source>
        <dbReference type="PROSITE" id="PS50110"/>
    </source>
</evidence>
<dbReference type="InterPro" id="IPR001610">
    <property type="entry name" value="PAC"/>
</dbReference>
<evidence type="ECO:0000256" key="2">
    <source>
        <dbReference type="ARBA" id="ARBA00004651"/>
    </source>
</evidence>
<proteinExistence type="predicted"/>
<dbReference type="InterPro" id="IPR001789">
    <property type="entry name" value="Sig_transdc_resp-reg_receiver"/>
</dbReference>
<dbReference type="CDD" id="cd12915">
    <property type="entry name" value="PDC2_DGC_like"/>
    <property type="match status" value="1"/>
</dbReference>
<dbReference type="CDD" id="cd00082">
    <property type="entry name" value="HisKA"/>
    <property type="match status" value="1"/>
</dbReference>
<keyword evidence="8" id="KW-0547">Nucleotide-binding</keyword>
<dbReference type="CDD" id="cd12914">
    <property type="entry name" value="PDC1_DGC_like"/>
    <property type="match status" value="1"/>
</dbReference>
<keyword evidence="12" id="KW-0902">Two-component regulatory system</keyword>
<dbReference type="PROSITE" id="PS50109">
    <property type="entry name" value="HIS_KIN"/>
    <property type="match status" value="1"/>
</dbReference>
<evidence type="ECO:0000256" key="15">
    <source>
        <dbReference type="SAM" id="Coils"/>
    </source>
</evidence>
<sequence length="866" mass="95211">MRTIKGRLLAIFLMATAPLFLYFGLGVFANYKSDLRAAEEKSLRAALALTREYAAEVDGLHALLETLATHPAMRNPQPGECLAILERVHASTPYVDNLGLADAEGRVIASSVQGHYRVEDRKYFLDALRTRAFSVGEYVVGRATGHPTLHFSLPVLDPQGRVTHVLFASYNLNRFETIISHQNLPPGAVLNLTDHNGRVIYRHPRDPVVKPGLQDQPHLRAQVDGTREEGVFRAVGLDKVERLFGFRRLRLHPGDAPYLYARVTIPVPIAFADANRFAGWALGSFLLTAALAFGLLHLLAERHLVGPIRRLSRVAREAGSGDFAIRSQLETRQDEIGQVGRAFDKMVASLEARQEERDRAEAALRESEGKLRTLIDRISDALLVLDLDGHAILDVNQTMCAMYGYTREEALGATISDLSLGEPPYTSADAAAHFARMAGGEPQVFEWRARRRDQSLFWAEVSMRRATLGGAERCLVLVRDITERKDSEAERGRLTEQLHQAQKMESIGRLAGGIAHDFNNLLTPIMIYSELLAEDPAAGSRDGRKAHQILSAAAKAKALISKLMGLSRKQILNLEIVDIHRVIESFIDIIRRTIRENIDITVECADQPLLVRADATQIEQVLMNLVINAGDAIQGGGRIRIRAWRDPREARVRIAVEDTGCGMDAETLRRVFEPFFTTKPKGEGTGLGLATVLGIVQQHGGEVTVESTPGEGSRFVVTLPAHQGPAAPEPAPAASALPQAAARGQIALLAEDNDLVRAIAAELLHRLGFEVLEAPAPAEALVLATGHRVDLLISDVIMPGMNGPQLYHRLRETQPWLRAIFMSGHTDSILVEHGQLPPGTDFLQKPFSREAFGERVSRMMAAPIEA</sequence>
<dbReference type="InterPro" id="IPR035965">
    <property type="entry name" value="PAS-like_dom_sf"/>
</dbReference>
<dbReference type="Gene3D" id="3.30.565.10">
    <property type="entry name" value="Histidine kinase-like ATPase, C-terminal domain"/>
    <property type="match status" value="1"/>
</dbReference>
<dbReference type="CDD" id="cd06225">
    <property type="entry name" value="HAMP"/>
    <property type="match status" value="1"/>
</dbReference>
<feature type="domain" description="PAC" evidence="19">
    <location>
        <begin position="443"/>
        <end position="493"/>
    </location>
</feature>
<dbReference type="SMART" id="SM00387">
    <property type="entry name" value="HATPase_c"/>
    <property type="match status" value="1"/>
</dbReference>
<dbReference type="Pfam" id="PF02518">
    <property type="entry name" value="HATPase_c"/>
    <property type="match status" value="1"/>
</dbReference>
<dbReference type="KEGG" id="msea:METESE_18830"/>
<accession>A0AA48KDC2</accession>
<comment type="catalytic activity">
    <reaction evidence="1">
        <text>ATP + protein L-histidine = ADP + protein N-phospho-L-histidine.</text>
        <dbReference type="EC" id="2.7.13.3"/>
    </reaction>
</comment>
<dbReference type="InterPro" id="IPR036890">
    <property type="entry name" value="HATPase_C_sf"/>
</dbReference>
<keyword evidence="13" id="KW-0472">Membrane</keyword>
<dbReference type="GO" id="GO:0005524">
    <property type="term" value="F:ATP binding"/>
    <property type="evidence" value="ECO:0007669"/>
    <property type="project" value="UniProtKB-KW"/>
</dbReference>
<dbReference type="SUPFAM" id="SSF55874">
    <property type="entry name" value="ATPase domain of HSP90 chaperone/DNA topoisomerase II/histidine kinase"/>
    <property type="match status" value="1"/>
</dbReference>
<reference evidence="21" key="1">
    <citation type="journal article" date="2023" name="Int. J. Syst. Evol. Microbiol.">
        <title>Mesoterricola silvestris gen. nov., sp. nov., Mesoterricola sediminis sp. nov., Geothrix oryzae sp. nov., Geothrix edaphica sp. nov., Geothrix rubra sp. nov., and Geothrix limicola sp. nov., six novel members of Acidobacteriota isolated from soils.</title>
        <authorList>
            <person name="Itoh H."/>
            <person name="Sugisawa Y."/>
            <person name="Mise K."/>
            <person name="Xu Z."/>
            <person name="Kuniyasu M."/>
            <person name="Ushijima N."/>
            <person name="Kawano K."/>
            <person name="Kobayashi E."/>
            <person name="Shiratori Y."/>
            <person name="Masuda Y."/>
            <person name="Senoo K."/>
        </authorList>
    </citation>
    <scope>NUCLEOTIDE SEQUENCE</scope>
    <source>
        <strain evidence="21">W786</strain>
    </source>
</reference>
<dbReference type="InterPro" id="IPR003661">
    <property type="entry name" value="HisK_dim/P_dom"/>
</dbReference>